<feature type="region of interest" description="Disordered" evidence="2">
    <location>
        <begin position="178"/>
        <end position="267"/>
    </location>
</feature>
<keyword evidence="4" id="KW-1185">Reference proteome</keyword>
<evidence type="ECO:0000256" key="2">
    <source>
        <dbReference type="SAM" id="MobiDB-lite"/>
    </source>
</evidence>
<evidence type="ECO:0000313" key="3">
    <source>
        <dbReference type="EMBL" id="KAK7053754.1"/>
    </source>
</evidence>
<protein>
    <submittedName>
        <fullName evidence="3">Uncharacterized protein</fullName>
    </submittedName>
</protein>
<feature type="compositionally biased region" description="Polar residues" evidence="2">
    <location>
        <begin position="68"/>
        <end position="82"/>
    </location>
</feature>
<name>A0AAW0DPQ3_9AGAR</name>
<feature type="compositionally biased region" description="Polar residues" evidence="2">
    <location>
        <begin position="101"/>
        <end position="117"/>
    </location>
</feature>
<evidence type="ECO:0000256" key="1">
    <source>
        <dbReference type="SAM" id="Coils"/>
    </source>
</evidence>
<evidence type="ECO:0000313" key="4">
    <source>
        <dbReference type="Proteomes" id="UP001362999"/>
    </source>
</evidence>
<feature type="compositionally biased region" description="Polar residues" evidence="2">
    <location>
        <begin position="190"/>
        <end position="207"/>
    </location>
</feature>
<comment type="caution">
    <text evidence="3">The sequence shown here is derived from an EMBL/GenBank/DDBJ whole genome shotgun (WGS) entry which is preliminary data.</text>
</comment>
<sequence>MDFHANKPIPTVVLDYHAAQNNRPVEEGTFLQESPFTAVVSRPPTVYANGYPTPPSHSSALSPVSDAQHPTSQNRMTIQDLTPPSSRSGPRPDGQPAFRANTASSFVTPPARQSNLMSPFYMPAHPPHHNSSYIPPSETRQARYTPPPAAEGYSAPPNSYRNVQPSLSFPLAIAMPPPPPHVLAPRPVPSTQHGPLPSTSYESSQRPLQLPSPTDARSLRPLRPIPSLQTSFDSPHASAHRPPHSSGPGPVPHAPSVPSDQPQSRVPLSSVMTDWAHRTRQLEEENVRLSNELRQAEKVVSTLQEQRRQIESNAAQEAKQFAQYKAENEAAQAQLRLQRQITLVERERSRNECDMLRAQLAPLETSLFEHTAELAAHRSDAAVFRRLNAQLMGRVRDLHAMLAIRVQQAERLTWERDEFKAQLVAMNSASLNIEAATQVKREPGSSPSSELIDEQLELQYPPEADAPVASTSATVVPTAEPAMIVKSEPSDSTFYTWDPPLEEDRKRSREEYEGEAAAGGGGLDGEGRAAVRPRLEDDEPSLGPEFLFPVMRALDSSDRVRKSPLGYFMEVRRKQGG</sequence>
<dbReference type="EMBL" id="JAWWNJ010000006">
    <property type="protein sequence ID" value="KAK7053754.1"/>
    <property type="molecule type" value="Genomic_DNA"/>
</dbReference>
<keyword evidence="1" id="KW-0175">Coiled coil</keyword>
<feature type="coiled-coil region" evidence="1">
    <location>
        <begin position="272"/>
        <end position="334"/>
    </location>
</feature>
<feature type="compositionally biased region" description="Low complexity" evidence="2">
    <location>
        <begin position="83"/>
        <end position="96"/>
    </location>
</feature>
<organism evidence="3 4">
    <name type="scientific">Favolaschia claudopus</name>
    <dbReference type="NCBI Taxonomy" id="2862362"/>
    <lineage>
        <taxon>Eukaryota</taxon>
        <taxon>Fungi</taxon>
        <taxon>Dikarya</taxon>
        <taxon>Basidiomycota</taxon>
        <taxon>Agaricomycotina</taxon>
        <taxon>Agaricomycetes</taxon>
        <taxon>Agaricomycetidae</taxon>
        <taxon>Agaricales</taxon>
        <taxon>Marasmiineae</taxon>
        <taxon>Mycenaceae</taxon>
        <taxon>Favolaschia</taxon>
    </lineage>
</organism>
<feature type="compositionally biased region" description="Basic and acidic residues" evidence="2">
    <location>
        <begin position="502"/>
        <end position="511"/>
    </location>
</feature>
<proteinExistence type="predicted"/>
<gene>
    <name evidence="3" type="ORF">R3P38DRAFT_3171092</name>
</gene>
<dbReference type="Proteomes" id="UP001362999">
    <property type="component" value="Unassembled WGS sequence"/>
</dbReference>
<dbReference type="PRINTS" id="PR01217">
    <property type="entry name" value="PRICHEXTENSN"/>
</dbReference>
<feature type="compositionally biased region" description="Pro residues" evidence="2">
    <location>
        <begin position="178"/>
        <end position="188"/>
    </location>
</feature>
<accession>A0AAW0DPQ3</accession>
<reference evidence="3 4" key="1">
    <citation type="journal article" date="2024" name="J Genomics">
        <title>Draft genome sequencing and assembly of Favolaschia claudopus CIRM-BRFM 2984 isolated from oak limbs.</title>
        <authorList>
            <person name="Navarro D."/>
            <person name="Drula E."/>
            <person name="Chaduli D."/>
            <person name="Cazenave R."/>
            <person name="Ahrendt S."/>
            <person name="Wang J."/>
            <person name="Lipzen A."/>
            <person name="Daum C."/>
            <person name="Barry K."/>
            <person name="Grigoriev I.V."/>
            <person name="Favel A."/>
            <person name="Rosso M.N."/>
            <person name="Martin F."/>
        </authorList>
    </citation>
    <scope>NUCLEOTIDE SEQUENCE [LARGE SCALE GENOMIC DNA]</scope>
    <source>
        <strain evidence="3 4">CIRM-BRFM 2984</strain>
    </source>
</reference>
<dbReference type="AlphaFoldDB" id="A0AAW0DPQ3"/>
<feature type="region of interest" description="Disordered" evidence="2">
    <location>
        <begin position="490"/>
        <end position="544"/>
    </location>
</feature>
<feature type="region of interest" description="Disordered" evidence="2">
    <location>
        <begin position="47"/>
        <end position="161"/>
    </location>
</feature>
<feature type="compositionally biased region" description="Basic and acidic residues" evidence="2">
    <location>
        <begin position="525"/>
        <end position="535"/>
    </location>
</feature>